<evidence type="ECO:0008006" key="3">
    <source>
        <dbReference type="Google" id="ProtNLM"/>
    </source>
</evidence>
<organism evidence="1 2">
    <name type="scientific">Spirosoma liriopis</name>
    <dbReference type="NCBI Taxonomy" id="2937440"/>
    <lineage>
        <taxon>Bacteria</taxon>
        <taxon>Pseudomonadati</taxon>
        <taxon>Bacteroidota</taxon>
        <taxon>Cytophagia</taxon>
        <taxon>Cytophagales</taxon>
        <taxon>Cytophagaceae</taxon>
        <taxon>Spirosoma</taxon>
    </lineage>
</organism>
<name>A0ABT0HIV9_9BACT</name>
<protein>
    <recommendedName>
        <fullName evidence="3">Sigma-70 family RNA polymerase sigma factor</fullName>
    </recommendedName>
</protein>
<gene>
    <name evidence="1" type="ORF">M0L20_06640</name>
</gene>
<dbReference type="EMBL" id="JALPRF010000001">
    <property type="protein sequence ID" value="MCK8491525.1"/>
    <property type="molecule type" value="Genomic_DNA"/>
</dbReference>
<dbReference type="RefSeq" id="WP_248476218.1">
    <property type="nucleotide sequence ID" value="NZ_JALPRF010000001.1"/>
</dbReference>
<keyword evidence="2" id="KW-1185">Reference proteome</keyword>
<evidence type="ECO:0000313" key="1">
    <source>
        <dbReference type="EMBL" id="MCK8491525.1"/>
    </source>
</evidence>
<proteinExistence type="predicted"/>
<dbReference type="Proteomes" id="UP001202180">
    <property type="component" value="Unassembled WGS sequence"/>
</dbReference>
<comment type="caution">
    <text evidence="1">The sequence shown here is derived from an EMBL/GenBank/DDBJ whole genome shotgun (WGS) entry which is preliminary data.</text>
</comment>
<reference evidence="1 2" key="1">
    <citation type="submission" date="2022-04" db="EMBL/GenBank/DDBJ databases">
        <title>Spirosoma sp. strain RP8 genome sequencing and assembly.</title>
        <authorList>
            <person name="Jung Y."/>
        </authorList>
    </citation>
    <scope>NUCLEOTIDE SEQUENCE [LARGE SCALE GENOMIC DNA]</scope>
    <source>
        <strain evidence="1 2">RP8</strain>
    </source>
</reference>
<evidence type="ECO:0000313" key="2">
    <source>
        <dbReference type="Proteomes" id="UP001202180"/>
    </source>
</evidence>
<accession>A0ABT0HIV9</accession>
<sequence>MGSLKRLEETSVSKSTERLALYEKYGAMAYGVILQIIPQPELAQQVMVDLFASQQLEQCIKAPTSPGCNIVRLARSKALEANLRATSSAPLSEPPQSKDDNAASLVFDLSFRQGYPLRTVAERLQMPYADVMKSIRNYFKYLRTS</sequence>